<evidence type="ECO:0000256" key="6">
    <source>
        <dbReference type="ARBA" id="ARBA00025010"/>
    </source>
</evidence>
<dbReference type="PANTHER" id="PTHR13678:SF27">
    <property type="entry name" value="LD45836P"/>
    <property type="match status" value="1"/>
</dbReference>
<proteinExistence type="inferred from homology"/>
<dbReference type="GO" id="GO:0006612">
    <property type="term" value="P:protein targeting to membrane"/>
    <property type="evidence" value="ECO:0007669"/>
    <property type="project" value="TreeGrafter"/>
</dbReference>
<reference evidence="9" key="1">
    <citation type="submission" date="2019-11" db="EMBL/GenBank/DDBJ databases">
        <title>The nuclear and mitochondrial genomes of Frieseomelitta varia - a highly eusocial stingless bee (Meliponini) with a permanently sterile worker caste.</title>
        <authorList>
            <person name="Freitas F.C.P."/>
            <person name="Lourenco A.P."/>
            <person name="Nunes F.M.F."/>
            <person name="Paschoal A.R."/>
            <person name="Abreu F.C.P."/>
            <person name="Barbin F.O."/>
            <person name="Bataglia L."/>
            <person name="Cardoso-Junior C.A.M."/>
            <person name="Cervoni M.S."/>
            <person name="Silva S.R."/>
            <person name="Dalarmi F."/>
            <person name="Del Lama M.A."/>
            <person name="Depintor T.S."/>
            <person name="Ferreira K.M."/>
            <person name="Goria P.S."/>
            <person name="Jaskot M.C."/>
            <person name="Lago D.C."/>
            <person name="Luna-Lucena D."/>
            <person name="Moda L.M."/>
            <person name="Nascimento L."/>
            <person name="Pedrino M."/>
            <person name="Rabico F.O."/>
            <person name="Sanches F.C."/>
            <person name="Santos D.E."/>
            <person name="Santos C.G."/>
            <person name="Vieira J."/>
            <person name="Lopes T.F."/>
            <person name="Barchuk A.R."/>
            <person name="Hartfelder K."/>
            <person name="Simoes Z.L.P."/>
            <person name="Bitondi M.M.G."/>
            <person name="Pinheiro D.G."/>
        </authorList>
    </citation>
    <scope>NUCLEOTIDE SEQUENCE</scope>
    <source>
        <strain evidence="9">USP_RPSP 00005682</strain>
        <tissue evidence="9">Whole individual</tissue>
    </source>
</reference>
<evidence type="ECO:0000256" key="4">
    <source>
        <dbReference type="ARBA" id="ARBA00022753"/>
    </source>
</evidence>
<dbReference type="EMBL" id="WNWW01000580">
    <property type="protein sequence ID" value="KAF3423197.1"/>
    <property type="molecule type" value="Genomic_DNA"/>
</dbReference>
<dbReference type="PROSITE" id="PS51314">
    <property type="entry name" value="VPS37_C"/>
    <property type="match status" value="1"/>
</dbReference>
<comment type="function">
    <text evidence="6">Component of the ESCRT-I complex, a regulator of vesicular trafficking process. Required for the sorting of endocytic ubiquitinated cargos into multivesicular bodies. May be involved in cell growth and differentiation.</text>
</comment>
<dbReference type="Proteomes" id="UP000655588">
    <property type="component" value="Unassembled WGS sequence"/>
</dbReference>
<protein>
    <recommendedName>
        <fullName evidence="8">VPS37 C-terminal domain-containing protein</fullName>
    </recommendedName>
</protein>
<dbReference type="Pfam" id="PF07200">
    <property type="entry name" value="Mod_r"/>
    <property type="match status" value="2"/>
</dbReference>
<dbReference type="GO" id="GO:0000813">
    <property type="term" value="C:ESCRT I complex"/>
    <property type="evidence" value="ECO:0007669"/>
    <property type="project" value="TreeGrafter"/>
</dbReference>
<evidence type="ECO:0000313" key="10">
    <source>
        <dbReference type="Proteomes" id="UP000655588"/>
    </source>
</evidence>
<keyword evidence="3 7" id="KW-0813">Transport</keyword>
<feature type="domain" description="VPS37 C-terminal" evidence="8">
    <location>
        <begin position="91"/>
        <end position="204"/>
    </location>
</feature>
<gene>
    <name evidence="9" type="ORF">E2986_04936</name>
</gene>
<dbReference type="PANTHER" id="PTHR13678">
    <property type="entry name" value="VACUOLAR PROTEIN SORTING-ASSOCIATED PROTEIN 37"/>
    <property type="match status" value="1"/>
</dbReference>
<dbReference type="InterPro" id="IPR009851">
    <property type="entry name" value="Mod_r"/>
</dbReference>
<comment type="similarity">
    <text evidence="2">Belongs to the VPS37 family.</text>
</comment>
<dbReference type="GO" id="GO:0006623">
    <property type="term" value="P:protein targeting to vacuole"/>
    <property type="evidence" value="ECO:0007669"/>
    <property type="project" value="TreeGrafter"/>
</dbReference>
<comment type="caution">
    <text evidence="9">The sequence shown here is derived from an EMBL/GenBank/DDBJ whole genome shotgun (WGS) entry which is preliminary data.</text>
</comment>
<evidence type="ECO:0000259" key="8">
    <source>
        <dbReference type="PROSITE" id="PS51314"/>
    </source>
</evidence>
<dbReference type="AlphaFoldDB" id="A0A833RUU0"/>
<sequence length="242" mass="27562">MFKSNQEPDIPAALGLLSHLTNDELKELLNDDSKFEDIVKDVKQFKNLETEKELLMASNTSLAEFNLAKQPKLQDRKQMLKELSEKGSKLCISVKEKLDEIKNKSGEMTTDTALDLLQTAAAEIEEESEFRLTFTILIREVKLRREIKIIKFCTIAEKFLAGDMEVDEFLEQFLSRRKLMHLRKVKVDKLRELIRTSHTTASGSGYPIASNFRSIAPAIPYPTGPVSMPMPVSSGLPHYRPY</sequence>
<keyword evidence="10" id="KW-1185">Reference proteome</keyword>
<evidence type="ECO:0000313" key="9">
    <source>
        <dbReference type="EMBL" id="KAF3423197.1"/>
    </source>
</evidence>
<name>A0A833RUU0_9HYME</name>
<dbReference type="GO" id="GO:0043162">
    <property type="term" value="P:ubiquitin-dependent protein catabolic process via the multivesicular body sorting pathway"/>
    <property type="evidence" value="ECO:0007669"/>
    <property type="project" value="TreeGrafter"/>
</dbReference>
<accession>A0A833RUU0</accession>
<evidence type="ECO:0000256" key="2">
    <source>
        <dbReference type="ARBA" id="ARBA00007617"/>
    </source>
</evidence>
<evidence type="ECO:0000256" key="7">
    <source>
        <dbReference type="PROSITE-ProRule" id="PRU00646"/>
    </source>
</evidence>
<comment type="subcellular location">
    <subcellularLocation>
        <location evidence="1">Late endosome membrane</location>
        <topology evidence="1">Peripheral membrane protein</topology>
    </subcellularLocation>
</comment>
<keyword evidence="5 7" id="KW-0653">Protein transport</keyword>
<keyword evidence="4" id="KW-0967">Endosome</keyword>
<evidence type="ECO:0000256" key="1">
    <source>
        <dbReference type="ARBA" id="ARBA00004633"/>
    </source>
</evidence>
<evidence type="ECO:0000256" key="5">
    <source>
        <dbReference type="ARBA" id="ARBA00022927"/>
    </source>
</evidence>
<organism evidence="9 10">
    <name type="scientific">Frieseomelitta varia</name>
    <dbReference type="NCBI Taxonomy" id="561572"/>
    <lineage>
        <taxon>Eukaryota</taxon>
        <taxon>Metazoa</taxon>
        <taxon>Ecdysozoa</taxon>
        <taxon>Arthropoda</taxon>
        <taxon>Hexapoda</taxon>
        <taxon>Insecta</taxon>
        <taxon>Pterygota</taxon>
        <taxon>Neoptera</taxon>
        <taxon>Endopterygota</taxon>
        <taxon>Hymenoptera</taxon>
        <taxon>Apocrita</taxon>
        <taxon>Aculeata</taxon>
        <taxon>Apoidea</taxon>
        <taxon>Anthophila</taxon>
        <taxon>Apidae</taxon>
        <taxon>Frieseomelitta</taxon>
    </lineage>
</organism>
<dbReference type="GO" id="GO:0031902">
    <property type="term" value="C:late endosome membrane"/>
    <property type="evidence" value="ECO:0007669"/>
    <property type="project" value="UniProtKB-SubCell"/>
</dbReference>
<evidence type="ECO:0000256" key="3">
    <source>
        <dbReference type="ARBA" id="ARBA00022448"/>
    </source>
</evidence>